<protein>
    <recommendedName>
        <fullName evidence="4">Outer membrane protein beta-barrel domain-containing protein</fullName>
    </recommendedName>
</protein>
<feature type="chain" id="PRO_5043746792" description="Outer membrane protein beta-barrel domain-containing protein" evidence="1">
    <location>
        <begin position="20"/>
        <end position="344"/>
    </location>
</feature>
<proteinExistence type="predicted"/>
<keyword evidence="1" id="KW-0732">Signal</keyword>
<dbReference type="AlphaFoldDB" id="A0AAX4HV00"/>
<dbReference type="KEGG" id="psti:SOO65_08440"/>
<reference evidence="2 3" key="1">
    <citation type="submission" date="2023-11" db="EMBL/GenBank/DDBJ databases">
        <title>Peredibacter starrii A3.12.</title>
        <authorList>
            <person name="Mitchell R.J."/>
        </authorList>
    </citation>
    <scope>NUCLEOTIDE SEQUENCE [LARGE SCALE GENOMIC DNA]</scope>
    <source>
        <strain evidence="2 3">A3.12</strain>
    </source>
</reference>
<organism evidence="2 3">
    <name type="scientific">Peredibacter starrii</name>
    <dbReference type="NCBI Taxonomy" id="28202"/>
    <lineage>
        <taxon>Bacteria</taxon>
        <taxon>Pseudomonadati</taxon>
        <taxon>Bdellovibrionota</taxon>
        <taxon>Bacteriovoracia</taxon>
        <taxon>Bacteriovoracales</taxon>
        <taxon>Bacteriovoracaceae</taxon>
        <taxon>Peredibacter</taxon>
    </lineage>
</organism>
<name>A0AAX4HV00_9BACT</name>
<sequence length="344" mass="39676">MKQFLLLTFALLLSTLAIGQEEQAKKMYKLRYLVEQNDTLAKIYKRFVYPNSIITKQTPMTQRTFKGNPEVKDWNKLEPGSMIDLYIQYEYLDMSKYQAYIDSMKANLKKAASQNETENSGPGFLPEGLKASIFYMASYGKFTQKDPATAEVEFYQNSPITLGLSGSYYPKQSLWSFQASAYASYLLASANNLDDKNVKVDPELGLTFYPEYRFVKQNFTGYFGIDYERFSTFNMGGIQQDRTILLDSNTVLYGTVGFSKLIHVFKTPFFTKLSFSHSIMSKNDPNSKGIENKEDYTGYKILWYVNKKFTERLYLHTLFKYHVMDGPSELKALRLGIGFGYILF</sequence>
<keyword evidence="3" id="KW-1185">Reference proteome</keyword>
<evidence type="ECO:0000313" key="3">
    <source>
        <dbReference type="Proteomes" id="UP001324634"/>
    </source>
</evidence>
<evidence type="ECO:0000256" key="1">
    <source>
        <dbReference type="SAM" id="SignalP"/>
    </source>
</evidence>
<accession>A0AAX4HV00</accession>
<gene>
    <name evidence="2" type="ORF">SOO65_08440</name>
</gene>
<dbReference type="EMBL" id="CP139487">
    <property type="protein sequence ID" value="WPU66774.1"/>
    <property type="molecule type" value="Genomic_DNA"/>
</dbReference>
<dbReference type="RefSeq" id="WP_321399317.1">
    <property type="nucleotide sequence ID" value="NZ_CP139487.1"/>
</dbReference>
<dbReference type="Proteomes" id="UP001324634">
    <property type="component" value="Chromosome"/>
</dbReference>
<feature type="signal peptide" evidence="1">
    <location>
        <begin position="1"/>
        <end position="19"/>
    </location>
</feature>
<evidence type="ECO:0000313" key="2">
    <source>
        <dbReference type="EMBL" id="WPU66774.1"/>
    </source>
</evidence>
<evidence type="ECO:0008006" key="4">
    <source>
        <dbReference type="Google" id="ProtNLM"/>
    </source>
</evidence>